<dbReference type="InterPro" id="IPR058595">
    <property type="entry name" value="Avidin-like"/>
</dbReference>
<dbReference type="Proteomes" id="UP000591929">
    <property type="component" value="Unassembled WGS sequence"/>
</dbReference>
<proteinExistence type="predicted"/>
<dbReference type="Proteomes" id="UP000543379">
    <property type="component" value="Unassembled WGS sequence"/>
</dbReference>
<dbReference type="EMBL" id="JAARYY010000007">
    <property type="protein sequence ID" value="MBC2244922.1"/>
    <property type="molecule type" value="Genomic_DNA"/>
</dbReference>
<evidence type="ECO:0000313" key="23">
    <source>
        <dbReference type="Proteomes" id="UP000541735"/>
    </source>
</evidence>
<protein>
    <submittedName>
        <fullName evidence="2">N-acetylglutamate synthase</fullName>
    </submittedName>
</protein>
<evidence type="ECO:0000313" key="9">
    <source>
        <dbReference type="EMBL" id="MBC1780199.1"/>
    </source>
</evidence>
<evidence type="ECO:0000313" key="33">
    <source>
        <dbReference type="Proteomes" id="UP000574104"/>
    </source>
</evidence>
<evidence type="ECO:0000313" key="5">
    <source>
        <dbReference type="EMBL" id="MBC1402436.1"/>
    </source>
</evidence>
<evidence type="ECO:0000313" key="11">
    <source>
        <dbReference type="EMBL" id="MBC2002994.1"/>
    </source>
</evidence>
<dbReference type="EMBL" id="JAARVD010000010">
    <property type="protein sequence ID" value="MBC1798345.1"/>
    <property type="molecule type" value="Genomic_DNA"/>
</dbReference>
<dbReference type="EMBL" id="JAARUV010000006">
    <property type="protein sequence ID" value="MBC1780199.1"/>
    <property type="molecule type" value="Genomic_DNA"/>
</dbReference>
<organism evidence="1 19">
    <name type="scientific">Listeria booriae</name>
    <dbReference type="NCBI Taxonomy" id="1552123"/>
    <lineage>
        <taxon>Bacteria</taxon>
        <taxon>Bacillati</taxon>
        <taxon>Bacillota</taxon>
        <taxon>Bacilli</taxon>
        <taxon>Bacillales</taxon>
        <taxon>Listeriaceae</taxon>
        <taxon>Listeria</taxon>
    </lineage>
</organism>
<dbReference type="EMBL" id="JAASWV010000014">
    <property type="protein sequence ID" value="MBC2311422.1"/>
    <property type="molecule type" value="Genomic_DNA"/>
</dbReference>
<evidence type="ECO:0000313" key="22">
    <source>
        <dbReference type="Proteomes" id="UP000533953"/>
    </source>
</evidence>
<dbReference type="Proteomes" id="UP000574104">
    <property type="component" value="Unassembled WGS sequence"/>
</dbReference>
<evidence type="ECO:0000313" key="10">
    <source>
        <dbReference type="EMBL" id="MBC1798345.1"/>
    </source>
</evidence>
<evidence type="ECO:0000313" key="18">
    <source>
        <dbReference type="EMBL" id="MBC2370918.1"/>
    </source>
</evidence>
<dbReference type="EMBL" id="JAAROV010000003">
    <property type="protein sequence ID" value="MBC1317560.1"/>
    <property type="molecule type" value="Genomic_DNA"/>
</dbReference>
<dbReference type="Proteomes" id="UP000546244">
    <property type="component" value="Unassembled WGS sequence"/>
</dbReference>
<evidence type="ECO:0000313" key="30">
    <source>
        <dbReference type="Proteomes" id="UP000548082"/>
    </source>
</evidence>
<dbReference type="Proteomes" id="UP000550367">
    <property type="component" value="Unassembled WGS sequence"/>
</dbReference>
<dbReference type="Proteomes" id="UP000544413">
    <property type="component" value="Unassembled WGS sequence"/>
</dbReference>
<evidence type="ECO:0000313" key="4">
    <source>
        <dbReference type="EMBL" id="MBC1372402.1"/>
    </source>
</evidence>
<evidence type="ECO:0000313" key="7">
    <source>
        <dbReference type="EMBL" id="MBC1565809.1"/>
    </source>
</evidence>
<keyword evidence="19" id="KW-1185">Reference proteome</keyword>
<evidence type="ECO:0000313" key="26">
    <source>
        <dbReference type="Proteomes" id="UP000544413"/>
    </source>
</evidence>
<dbReference type="Proteomes" id="UP000519573">
    <property type="component" value="Unassembled WGS sequence"/>
</dbReference>
<evidence type="ECO:0000313" key="27">
    <source>
        <dbReference type="Proteomes" id="UP000546244"/>
    </source>
</evidence>
<evidence type="ECO:0000313" key="36">
    <source>
        <dbReference type="Proteomes" id="UP000591929"/>
    </source>
</evidence>
<evidence type="ECO:0000313" key="34">
    <source>
        <dbReference type="Proteomes" id="UP000585696"/>
    </source>
</evidence>
<dbReference type="RefSeq" id="WP_036087225.1">
    <property type="nucleotide sequence ID" value="NZ_CBCSHQ010000013.1"/>
</dbReference>
<evidence type="ECO:0000313" key="3">
    <source>
        <dbReference type="EMBL" id="MBC1333425.1"/>
    </source>
</evidence>
<evidence type="ECO:0000313" key="2">
    <source>
        <dbReference type="EMBL" id="MBC1317560.1"/>
    </source>
</evidence>
<evidence type="ECO:0000313" key="16">
    <source>
        <dbReference type="EMBL" id="MBC2294337.1"/>
    </source>
</evidence>
<dbReference type="EMBL" id="JAASTX010000013">
    <property type="protein sequence ID" value="MBC1492397.1"/>
    <property type="molecule type" value="Genomic_DNA"/>
</dbReference>
<evidence type="ECO:0000313" key="19">
    <source>
        <dbReference type="Proteomes" id="UP000029844"/>
    </source>
</evidence>
<dbReference type="Proteomes" id="UP000586951">
    <property type="component" value="Unassembled WGS sequence"/>
</dbReference>
<dbReference type="EMBL" id="JAAROL010000009">
    <property type="protein sequence ID" value="MBC1333425.1"/>
    <property type="molecule type" value="Genomic_DNA"/>
</dbReference>
<evidence type="ECO:0000313" key="21">
    <source>
        <dbReference type="Proteomes" id="UP000532866"/>
    </source>
</evidence>
<dbReference type="Proteomes" id="UP000565628">
    <property type="component" value="Unassembled WGS sequence"/>
</dbReference>
<dbReference type="EMBL" id="JAARMV010000001">
    <property type="protein sequence ID" value="MBC2370918.1"/>
    <property type="molecule type" value="Genomic_DNA"/>
</dbReference>
<evidence type="ECO:0000313" key="25">
    <source>
        <dbReference type="Proteomes" id="UP000543379"/>
    </source>
</evidence>
<dbReference type="EMBL" id="JAARZS010000049">
    <property type="protein sequence ID" value="MBC2285559.1"/>
    <property type="molecule type" value="Genomic_DNA"/>
</dbReference>
<evidence type="ECO:0000313" key="32">
    <source>
        <dbReference type="Proteomes" id="UP000565628"/>
    </source>
</evidence>
<dbReference type="Proteomes" id="UP000585696">
    <property type="component" value="Unassembled WGS sequence"/>
</dbReference>
<reference evidence="20 21" key="2">
    <citation type="submission" date="2020-03" db="EMBL/GenBank/DDBJ databases">
        <title>Soil Listeria distribution.</title>
        <authorList>
            <person name="Liao J."/>
            <person name="Wiedmann M."/>
        </authorList>
    </citation>
    <scope>NUCLEOTIDE SEQUENCE [LARGE SCALE GENOMIC DNA]</scope>
    <source>
        <strain evidence="17 32">FSL L7-0039</strain>
        <strain evidence="16 24">FSL L7-0051</strain>
        <strain evidence="15 34">FSL L7-0054</strain>
        <strain evidence="14 31">FSL L7-0153</strain>
        <strain evidence="12 20">FSL L7-0245</strain>
        <strain evidence="13 23">FSL L7-0259</strain>
        <strain evidence="11 28">FSL L7-0435</strain>
        <strain evidence="10 30">FSL L7-0990</strain>
        <strain evidence="9 29">FSL L7-1017</strain>
        <strain evidence="8 33">FSL L7-1299</strain>
        <strain evidence="7 35">FSL L7-1427</strain>
        <strain evidence="6 22">FSL L7-1547</strain>
        <strain evidence="5 26">FSL L7-1658</strain>
        <strain evidence="4 36">FSL L7-1681</strain>
        <strain evidence="2 25">FSL L7-1816</strain>
        <strain evidence="3 21">FSL L7-1833</strain>
        <strain evidence="18 27">FSL L7-1850</strain>
    </source>
</reference>
<dbReference type="Proteomes" id="UP000547643">
    <property type="component" value="Unassembled WGS sequence"/>
</dbReference>
<dbReference type="EMBL" id="JAARSH010000004">
    <property type="protein sequence ID" value="MBC1616004.1"/>
    <property type="molecule type" value="Genomic_DNA"/>
</dbReference>
<dbReference type="EMBL" id="JAARWW010000002">
    <property type="protein sequence ID" value="MBC2002994.1"/>
    <property type="molecule type" value="Genomic_DNA"/>
</dbReference>
<comment type="caution">
    <text evidence="1">The sequence shown here is derived from an EMBL/GenBank/DDBJ whole genome shotgun (WGS) entry which is preliminary data.</text>
</comment>
<gene>
    <name evidence="1" type="ORF">EP57_12955</name>
    <name evidence="3" type="ORF">HB759_15880</name>
    <name evidence="2" type="ORF">HB811_12325</name>
    <name evidence="5" type="ORF">HB836_12660</name>
    <name evidence="4" type="ORF">HB847_08440</name>
    <name evidence="8" type="ORF">HB904_07385</name>
    <name evidence="7" type="ORF">HB907_10340</name>
    <name evidence="18" type="ORF">HBP98_02755</name>
    <name evidence="9" type="ORF">HCA46_15240</name>
    <name evidence="10" type="ORF">HCA55_16530</name>
    <name evidence="11" type="ORF">HCA78_04365</name>
    <name evidence="14" type="ORF">HCB25_12645</name>
    <name evidence="12" type="ORF">HCB26_07245</name>
    <name evidence="13" type="ORF">HCB27_05570</name>
    <name evidence="15" type="ORF">HCB69_14315</name>
    <name evidence="16" type="ORF">HCC36_13945</name>
    <name evidence="6" type="ORF">HCI99_11155</name>
    <name evidence="17" type="ORF">HCJ81_11020</name>
</gene>
<dbReference type="Proteomes" id="UP000541735">
    <property type="component" value="Unassembled WGS sequence"/>
</dbReference>
<evidence type="ECO:0000313" key="8">
    <source>
        <dbReference type="EMBL" id="MBC1616004.1"/>
    </source>
</evidence>
<name>A0A099W4R2_9LIST</name>
<dbReference type="EMBL" id="JAARYH010000003">
    <property type="protein sequence ID" value="MBC2166363.1"/>
    <property type="molecule type" value="Genomic_DNA"/>
</dbReference>
<evidence type="ECO:0000313" key="28">
    <source>
        <dbReference type="Proteomes" id="UP000546806"/>
    </source>
</evidence>
<evidence type="ECO:0000313" key="17">
    <source>
        <dbReference type="EMBL" id="MBC2311422.1"/>
    </source>
</evidence>
<reference evidence="1 19" key="1">
    <citation type="submission" date="2014-05" db="EMBL/GenBank/DDBJ databases">
        <title>Novel Listeriaceae from food processing environments.</title>
        <authorList>
            <person name="den Bakker H.C."/>
        </authorList>
    </citation>
    <scope>NUCLEOTIDE SEQUENCE [LARGE SCALE GENOMIC DNA]</scope>
    <source>
        <strain evidence="1 19">FSL A5-0281</strain>
    </source>
</reference>
<evidence type="ECO:0000313" key="1">
    <source>
        <dbReference type="EMBL" id="KGL39962.1"/>
    </source>
</evidence>
<evidence type="ECO:0000313" key="14">
    <source>
        <dbReference type="EMBL" id="MBC2244922.1"/>
    </source>
</evidence>
<dbReference type="eggNOG" id="COG0590">
    <property type="taxonomic scope" value="Bacteria"/>
</dbReference>
<dbReference type="Proteomes" id="UP000548082">
    <property type="component" value="Unassembled WGS sequence"/>
</dbReference>
<dbReference type="Proteomes" id="UP000533953">
    <property type="component" value="Unassembled WGS sequence"/>
</dbReference>
<evidence type="ECO:0000313" key="24">
    <source>
        <dbReference type="Proteomes" id="UP000543005"/>
    </source>
</evidence>
<dbReference type="OrthoDB" id="5684515at2"/>
<evidence type="ECO:0000313" key="20">
    <source>
        <dbReference type="Proteomes" id="UP000519573"/>
    </source>
</evidence>
<evidence type="ECO:0000313" key="31">
    <source>
        <dbReference type="Proteomes" id="UP000550367"/>
    </source>
</evidence>
<evidence type="ECO:0000313" key="12">
    <source>
        <dbReference type="EMBL" id="MBC2166363.1"/>
    </source>
</evidence>
<dbReference type="EMBL" id="JAARRU010000003">
    <property type="protein sequence ID" value="MBC1565809.1"/>
    <property type="molecule type" value="Genomic_DNA"/>
</dbReference>
<dbReference type="Proteomes" id="UP000532866">
    <property type="component" value="Unassembled WGS sequence"/>
</dbReference>
<dbReference type="EMBL" id="JNFA01000025">
    <property type="protein sequence ID" value="KGL39962.1"/>
    <property type="molecule type" value="Genomic_DNA"/>
</dbReference>
<dbReference type="Pfam" id="PF26421">
    <property type="entry name" value="Avidin_like"/>
    <property type="match status" value="1"/>
</dbReference>
<sequence length="112" mass="12742">MVNYHGKKFKVVENSDNGEVSENTIFHYFQDDDVISGTYSGGEIENGTLIGVVNPDGSLDFRYNHVSIHKRVRSGMCHSVPEFLPNGKLRMHEEWQWNGLERDSGNSIVEEI</sequence>
<evidence type="ECO:0000313" key="6">
    <source>
        <dbReference type="EMBL" id="MBC1492397.1"/>
    </source>
</evidence>
<dbReference type="STRING" id="1552123.EP57_12955"/>
<dbReference type="GeneID" id="58718258"/>
<dbReference type="EMBL" id="JAARZT010000030">
    <property type="protein sequence ID" value="MBC2294337.1"/>
    <property type="molecule type" value="Genomic_DNA"/>
</dbReference>
<evidence type="ECO:0000313" key="29">
    <source>
        <dbReference type="Proteomes" id="UP000547643"/>
    </source>
</evidence>
<evidence type="ECO:0000313" key="35">
    <source>
        <dbReference type="Proteomes" id="UP000586951"/>
    </source>
</evidence>
<dbReference type="Proteomes" id="UP000543005">
    <property type="component" value="Unassembled WGS sequence"/>
</dbReference>
<dbReference type="Proteomes" id="UP000546806">
    <property type="component" value="Unassembled WGS sequence"/>
</dbReference>
<dbReference type="AlphaFoldDB" id="A0A099W4R2"/>
<dbReference type="Proteomes" id="UP000029844">
    <property type="component" value="Unassembled WGS sequence"/>
</dbReference>
<accession>A0A099W4R2</accession>
<dbReference type="EMBL" id="JAARYD010000002">
    <property type="protein sequence ID" value="MBC2176072.1"/>
    <property type="molecule type" value="Genomic_DNA"/>
</dbReference>
<evidence type="ECO:0000313" key="13">
    <source>
        <dbReference type="EMBL" id="MBC2176072.1"/>
    </source>
</evidence>
<evidence type="ECO:0000313" key="15">
    <source>
        <dbReference type="EMBL" id="MBC2285559.1"/>
    </source>
</evidence>
<dbReference type="EMBL" id="JAARPL010000005">
    <property type="protein sequence ID" value="MBC1372402.1"/>
    <property type="molecule type" value="Genomic_DNA"/>
</dbReference>
<dbReference type="EMBL" id="JAARPT010000007">
    <property type="protein sequence ID" value="MBC1402436.1"/>
    <property type="molecule type" value="Genomic_DNA"/>
</dbReference>